<evidence type="ECO:0000256" key="1">
    <source>
        <dbReference type="SAM" id="SignalP"/>
    </source>
</evidence>
<reference evidence="3" key="2">
    <citation type="submission" date="2014-03" db="EMBL/GenBank/DDBJ databases">
        <authorList>
            <person name="Genoscope - CEA"/>
        </authorList>
    </citation>
    <scope>NUCLEOTIDE SEQUENCE</scope>
</reference>
<dbReference type="InterPro" id="IPR048465">
    <property type="entry name" value="Maestro-like_HEAT"/>
</dbReference>
<dbReference type="PANTHER" id="PTHR23120">
    <property type="entry name" value="MAESTRO-RELATED HEAT DOMAIN-CONTAINING"/>
    <property type="match status" value="1"/>
</dbReference>
<dbReference type="Pfam" id="PF21047">
    <property type="entry name" value="HEAT_Maestro"/>
    <property type="match status" value="1"/>
</dbReference>
<dbReference type="SUPFAM" id="SSF48371">
    <property type="entry name" value="ARM repeat"/>
    <property type="match status" value="1"/>
</dbReference>
<keyword evidence="1" id="KW-0732">Signal</keyword>
<dbReference type="GO" id="GO:0005737">
    <property type="term" value="C:cytoplasm"/>
    <property type="evidence" value="ECO:0007669"/>
    <property type="project" value="TreeGrafter"/>
</dbReference>
<protein>
    <recommendedName>
        <fullName evidence="2">Maestro-like HEAT-repeats domain-containing protein</fullName>
    </recommendedName>
</protein>
<dbReference type="Proteomes" id="UP000193380">
    <property type="component" value="Unassembled WGS sequence"/>
</dbReference>
<dbReference type="InterPro" id="IPR045206">
    <property type="entry name" value="Maestro_heat-like_prot"/>
</dbReference>
<organism evidence="3 4">
    <name type="scientific">Oncorhynchus mykiss</name>
    <name type="common">Rainbow trout</name>
    <name type="synonym">Salmo gairdneri</name>
    <dbReference type="NCBI Taxonomy" id="8022"/>
    <lineage>
        <taxon>Eukaryota</taxon>
        <taxon>Metazoa</taxon>
        <taxon>Chordata</taxon>
        <taxon>Craniata</taxon>
        <taxon>Vertebrata</taxon>
        <taxon>Euteleostomi</taxon>
        <taxon>Actinopterygii</taxon>
        <taxon>Neopterygii</taxon>
        <taxon>Teleostei</taxon>
        <taxon>Protacanthopterygii</taxon>
        <taxon>Salmoniformes</taxon>
        <taxon>Salmonidae</taxon>
        <taxon>Salmoninae</taxon>
        <taxon>Oncorhynchus</taxon>
    </lineage>
</organism>
<evidence type="ECO:0000313" key="4">
    <source>
        <dbReference type="Proteomes" id="UP000193380"/>
    </source>
</evidence>
<feature type="signal peptide" evidence="1">
    <location>
        <begin position="1"/>
        <end position="26"/>
    </location>
</feature>
<evidence type="ECO:0000259" key="2">
    <source>
        <dbReference type="Pfam" id="PF21047"/>
    </source>
</evidence>
<feature type="domain" description="Maestro-like HEAT-repeats" evidence="2">
    <location>
        <begin position="120"/>
        <end position="260"/>
    </location>
</feature>
<feature type="chain" id="PRO_5001592930" description="Maestro-like HEAT-repeats domain-containing protein" evidence="1">
    <location>
        <begin position="27"/>
        <end position="260"/>
    </location>
</feature>
<dbReference type="STRING" id="8022.A0A060Z4Z8"/>
<dbReference type="AlphaFoldDB" id="A0A060Z4Z8"/>
<feature type="non-terminal residue" evidence="3">
    <location>
        <position position="1"/>
    </location>
</feature>
<name>A0A060Z4Z8_ONCMY</name>
<dbReference type="EMBL" id="FR925374">
    <property type="protein sequence ID" value="CDQ96370.1"/>
    <property type="molecule type" value="Genomic_DNA"/>
</dbReference>
<dbReference type="PaxDb" id="8022-A0A060Z4Z8"/>
<gene>
    <name evidence="3" type="ORF">GSONMT00046033001</name>
</gene>
<reference evidence="3" key="1">
    <citation type="journal article" date="2014" name="Nat. Commun.">
        <title>The rainbow trout genome provides novel insights into evolution after whole-genome duplication in vertebrates.</title>
        <authorList>
            <person name="Berthelot C."/>
            <person name="Brunet F."/>
            <person name="Chalopin D."/>
            <person name="Juanchich A."/>
            <person name="Bernard M."/>
            <person name="Noel B."/>
            <person name="Bento P."/>
            <person name="Da Silva C."/>
            <person name="Labadie K."/>
            <person name="Alberti A."/>
            <person name="Aury J.M."/>
            <person name="Louis A."/>
            <person name="Dehais P."/>
            <person name="Bardou P."/>
            <person name="Montfort J."/>
            <person name="Klopp C."/>
            <person name="Cabau C."/>
            <person name="Gaspin C."/>
            <person name="Thorgaard G.H."/>
            <person name="Boussaha M."/>
            <person name="Quillet E."/>
            <person name="Guyomard R."/>
            <person name="Galiana D."/>
            <person name="Bobe J."/>
            <person name="Volff J.N."/>
            <person name="Genet C."/>
            <person name="Wincker P."/>
            <person name="Jaillon O."/>
            <person name="Roest Crollius H."/>
            <person name="Guiguen Y."/>
        </authorList>
    </citation>
    <scope>NUCLEOTIDE SEQUENCE [LARGE SCALE GENOMIC DNA]</scope>
</reference>
<sequence length="260" mass="29075">THTHHYTHTLSLIQYALFCLVSYSLATSLTPPATSLTPPATSLTPPATNTAHLWAPLIRETLVPFQRAPYSLYRAHKALVHYIANGLPFGKHTSVCVPFRWEGDCRVCSWSHCLPALALGFSLDYKDDSVERLITLRESMDNPDHSVLYKTCSELAKIISKRLPQQQLNTLIFMLIEGLVDSQSNCSRASSVLLNTLLKNRGAGLQDLVSEMLEVLHIRLQMISEEQVKVSVAQSILILATQHLQTVINTLISYPLPFDR</sequence>
<proteinExistence type="predicted"/>
<dbReference type="InterPro" id="IPR016024">
    <property type="entry name" value="ARM-type_fold"/>
</dbReference>
<dbReference type="PANTHER" id="PTHR23120:SF0">
    <property type="entry name" value="MAESTRO HEAT-LIKE REPEAT FAMILY MEMBER 1"/>
    <property type="match status" value="1"/>
</dbReference>
<accession>A0A060Z4Z8</accession>
<evidence type="ECO:0000313" key="3">
    <source>
        <dbReference type="EMBL" id="CDQ96370.1"/>
    </source>
</evidence>